<protein>
    <submittedName>
        <fullName evidence="5">Wsv025</fullName>
    </submittedName>
</protein>
<name>A0A0N4W3R8_HAEPC</name>
<accession>A0A0N4W3R8</accession>
<feature type="compositionally biased region" description="Basic residues" evidence="1">
    <location>
        <begin position="71"/>
        <end position="83"/>
    </location>
</feature>
<organism evidence="5">
    <name type="scientific">Haemonchus placei</name>
    <name type="common">Barber's pole worm</name>
    <dbReference type="NCBI Taxonomy" id="6290"/>
    <lineage>
        <taxon>Eukaryota</taxon>
        <taxon>Metazoa</taxon>
        <taxon>Ecdysozoa</taxon>
        <taxon>Nematoda</taxon>
        <taxon>Chromadorea</taxon>
        <taxon>Rhabditida</taxon>
        <taxon>Rhabditina</taxon>
        <taxon>Rhabditomorpha</taxon>
        <taxon>Strongyloidea</taxon>
        <taxon>Trichostrongylidae</taxon>
        <taxon>Haemonchus</taxon>
    </lineage>
</organism>
<feature type="region of interest" description="Disordered" evidence="1">
    <location>
        <begin position="56"/>
        <end position="118"/>
    </location>
</feature>
<evidence type="ECO:0000313" key="3">
    <source>
        <dbReference type="EMBL" id="VDO23297.1"/>
    </source>
</evidence>
<dbReference type="Proteomes" id="UP000268014">
    <property type="component" value="Unassembled WGS sequence"/>
</dbReference>
<reference evidence="3 4" key="2">
    <citation type="submission" date="2018-11" db="EMBL/GenBank/DDBJ databases">
        <authorList>
            <consortium name="Pathogen Informatics"/>
        </authorList>
    </citation>
    <scope>NUCLEOTIDE SEQUENCE [LARGE SCALE GENOMIC DNA]</scope>
    <source>
        <strain evidence="3 4">MHpl1</strain>
    </source>
</reference>
<feature type="transmembrane region" description="Helical" evidence="2">
    <location>
        <begin position="12"/>
        <end position="32"/>
    </location>
</feature>
<keyword evidence="2" id="KW-0812">Transmembrane</keyword>
<keyword evidence="4" id="KW-1185">Reference proteome</keyword>
<reference evidence="5" key="1">
    <citation type="submission" date="2017-02" db="UniProtKB">
        <authorList>
            <consortium name="WormBaseParasite"/>
        </authorList>
    </citation>
    <scope>IDENTIFICATION</scope>
</reference>
<dbReference type="AlphaFoldDB" id="A0A0N4W3R8"/>
<dbReference type="EMBL" id="UZAF01016213">
    <property type="protein sequence ID" value="VDO23297.1"/>
    <property type="molecule type" value="Genomic_DNA"/>
</dbReference>
<proteinExistence type="predicted"/>
<evidence type="ECO:0000313" key="5">
    <source>
        <dbReference type="WBParaSite" id="HPLM_0000447701-mRNA-1"/>
    </source>
</evidence>
<dbReference type="OrthoDB" id="10339622at2759"/>
<gene>
    <name evidence="3" type="ORF">HPLM_LOCUS4469</name>
</gene>
<keyword evidence="2" id="KW-0472">Membrane</keyword>
<feature type="compositionally biased region" description="Polar residues" evidence="1">
    <location>
        <begin position="60"/>
        <end position="69"/>
    </location>
</feature>
<feature type="compositionally biased region" description="Polar residues" evidence="1">
    <location>
        <begin position="84"/>
        <end position="99"/>
    </location>
</feature>
<feature type="compositionally biased region" description="Basic residues" evidence="1">
    <location>
        <begin position="107"/>
        <end position="116"/>
    </location>
</feature>
<evidence type="ECO:0000256" key="2">
    <source>
        <dbReference type="SAM" id="Phobius"/>
    </source>
</evidence>
<evidence type="ECO:0000313" key="4">
    <source>
        <dbReference type="Proteomes" id="UP000268014"/>
    </source>
</evidence>
<dbReference type="WBParaSite" id="HPLM_0000447701-mRNA-1">
    <property type="protein sequence ID" value="HPLM_0000447701-mRNA-1"/>
    <property type="gene ID" value="HPLM_0000447701"/>
</dbReference>
<dbReference type="OMA" id="SEKWGLP"/>
<sequence>MDGSTSADDNSSILVALILLMITAVLVYWYYLQNVGGKSAKQKSASEKWGLPVDNMPSFPLQQNTSSVLSPHKKKKKKKKKLSQKSVNSTQHSSLSINSVEPAIKIPHGRKRRFHRSQMSFNRRSNDTRMSEHYFFEMTPFRLFP</sequence>
<evidence type="ECO:0000256" key="1">
    <source>
        <dbReference type="SAM" id="MobiDB-lite"/>
    </source>
</evidence>
<keyword evidence="2" id="KW-1133">Transmembrane helix</keyword>